<dbReference type="Pfam" id="PF00563">
    <property type="entry name" value="EAL"/>
    <property type="match status" value="1"/>
</dbReference>
<dbReference type="InterPro" id="IPR043128">
    <property type="entry name" value="Rev_trsase/Diguanyl_cyclase"/>
</dbReference>
<dbReference type="InterPro" id="IPR000160">
    <property type="entry name" value="GGDEF_dom"/>
</dbReference>
<dbReference type="SUPFAM" id="SSF141868">
    <property type="entry name" value="EAL domain-like"/>
    <property type="match status" value="1"/>
</dbReference>
<dbReference type="PANTHER" id="PTHR33121">
    <property type="entry name" value="CYCLIC DI-GMP PHOSPHODIESTERASE PDEF"/>
    <property type="match status" value="1"/>
</dbReference>
<evidence type="ECO:0000313" key="4">
    <source>
        <dbReference type="Proteomes" id="UP000321129"/>
    </source>
</evidence>
<accession>A0A5C6UBB9</accession>
<feature type="domain" description="EAL" evidence="1">
    <location>
        <begin position="293"/>
        <end position="542"/>
    </location>
</feature>
<dbReference type="Gene3D" id="3.30.70.270">
    <property type="match status" value="1"/>
</dbReference>
<dbReference type="Gene3D" id="3.20.20.450">
    <property type="entry name" value="EAL domain"/>
    <property type="match status" value="1"/>
</dbReference>
<dbReference type="OrthoDB" id="9814202at2"/>
<gene>
    <name evidence="3" type="ORF">FSZ31_08985</name>
</gene>
<feature type="domain" description="GGDEF" evidence="2">
    <location>
        <begin position="168"/>
        <end position="304"/>
    </location>
</feature>
<keyword evidence="4" id="KW-1185">Reference proteome</keyword>
<evidence type="ECO:0000259" key="2">
    <source>
        <dbReference type="PROSITE" id="PS50887"/>
    </source>
</evidence>
<dbReference type="InterPro" id="IPR035919">
    <property type="entry name" value="EAL_sf"/>
</dbReference>
<dbReference type="SMART" id="SM00052">
    <property type="entry name" value="EAL"/>
    <property type="match status" value="1"/>
</dbReference>
<dbReference type="Pfam" id="PF00990">
    <property type="entry name" value="GGDEF"/>
    <property type="match status" value="1"/>
</dbReference>
<dbReference type="EMBL" id="VOPY01000002">
    <property type="protein sequence ID" value="TXC69058.1"/>
    <property type="molecule type" value="Genomic_DNA"/>
</dbReference>
<reference evidence="3 4" key="1">
    <citation type="submission" date="2019-08" db="EMBL/GenBank/DDBJ databases">
        <title>Sphingorhabdus soil sp. nov., isolated from arctic soil.</title>
        <authorList>
            <person name="Liu Y."/>
        </authorList>
    </citation>
    <scope>NUCLEOTIDE SEQUENCE [LARGE SCALE GENOMIC DNA]</scope>
    <source>
        <strain evidence="3 4">D-2Q-5-6</strain>
    </source>
</reference>
<comment type="caution">
    <text evidence="3">The sequence shown here is derived from an EMBL/GenBank/DDBJ whole genome shotgun (WGS) entry which is preliminary data.</text>
</comment>
<dbReference type="CDD" id="cd01948">
    <property type="entry name" value="EAL"/>
    <property type="match status" value="1"/>
</dbReference>
<sequence length="542" mass="57475">MSTHEALSDRPLFVLSPTHRDAMADRLSALGVPAMVARRREGLVRRFIMAGSNALLVDARDAVPDTLAALHDIGAIVRANGARIIVMNARGESGALADFVAAGFDIYLPGDCCDEELRACIAISTGGAGVADDGADDRRFLEQRRDHVTGLPGETAALALLHARLATSSATILLVEPTDLDRVNDQAGEEAGDELLRILAGLIDRFARDEWGPDALVTRLKGARFLLIAPAETSVEQVQAETQALVDSLGTPVMLAGTSWQVGCRTAVIAGAQGTQPSDLLRDAAQALGSEGIDGPAIIIGTAITKAEVRVVYQPQFAIEGGAMTGVEALARWDHPDLGPLGAAPLVTAARRAGVLPELTAHIHEIALADMTGWPKAMGHVRLSLNITAEDLARSGFSARFLNRLARWDAPCSRITVEITEDAMVRDIAQASAALAELKEAGVGIAIDDFGSGYAGLGYLRDLPVDYLKIDSDMTKDLVGSQRDQAVIHAVFELARSLGFETIAEGVETTEQLDLLKAESCTYYQGFLRSAAVASDQLAEFL</sequence>
<proteinExistence type="predicted"/>
<dbReference type="AlphaFoldDB" id="A0A5C6UBB9"/>
<dbReference type="InterPro" id="IPR001633">
    <property type="entry name" value="EAL_dom"/>
</dbReference>
<name>A0A5C6UBB9_9SPHN</name>
<dbReference type="PROSITE" id="PS50883">
    <property type="entry name" value="EAL"/>
    <property type="match status" value="1"/>
</dbReference>
<dbReference type="InterPro" id="IPR050706">
    <property type="entry name" value="Cyclic-di-GMP_PDE-like"/>
</dbReference>
<dbReference type="SMART" id="SM00267">
    <property type="entry name" value="GGDEF"/>
    <property type="match status" value="1"/>
</dbReference>
<evidence type="ECO:0000313" key="3">
    <source>
        <dbReference type="EMBL" id="TXC69058.1"/>
    </source>
</evidence>
<dbReference type="RefSeq" id="WP_147123012.1">
    <property type="nucleotide sequence ID" value="NZ_VOPY01000002.1"/>
</dbReference>
<dbReference type="PROSITE" id="PS50887">
    <property type="entry name" value="GGDEF"/>
    <property type="match status" value="1"/>
</dbReference>
<dbReference type="InterPro" id="IPR029787">
    <property type="entry name" value="Nucleotide_cyclase"/>
</dbReference>
<dbReference type="PANTHER" id="PTHR33121:SF70">
    <property type="entry name" value="SIGNALING PROTEIN YKOW"/>
    <property type="match status" value="1"/>
</dbReference>
<evidence type="ECO:0000259" key="1">
    <source>
        <dbReference type="PROSITE" id="PS50883"/>
    </source>
</evidence>
<protein>
    <submittedName>
        <fullName evidence="3">EAL domain-containing protein</fullName>
    </submittedName>
</protein>
<dbReference type="Proteomes" id="UP000321129">
    <property type="component" value="Unassembled WGS sequence"/>
</dbReference>
<dbReference type="GO" id="GO:0071111">
    <property type="term" value="F:cyclic-guanylate-specific phosphodiesterase activity"/>
    <property type="evidence" value="ECO:0007669"/>
    <property type="project" value="InterPro"/>
</dbReference>
<dbReference type="SUPFAM" id="SSF55073">
    <property type="entry name" value="Nucleotide cyclase"/>
    <property type="match status" value="1"/>
</dbReference>
<organism evidence="3 4">
    <name type="scientific">Flavisphingopyxis soli</name>
    <dbReference type="NCBI Taxonomy" id="2601267"/>
    <lineage>
        <taxon>Bacteria</taxon>
        <taxon>Pseudomonadati</taxon>
        <taxon>Pseudomonadota</taxon>
        <taxon>Alphaproteobacteria</taxon>
        <taxon>Sphingomonadales</taxon>
        <taxon>Sphingopyxidaceae</taxon>
        <taxon>Flavisphingopyxis</taxon>
    </lineage>
</organism>